<evidence type="ECO:0000313" key="3">
    <source>
        <dbReference type="EMBL" id="KDR74442.1"/>
    </source>
</evidence>
<dbReference type="Gene3D" id="3.40.720.10">
    <property type="entry name" value="Alkaline Phosphatase, subunit A"/>
    <property type="match status" value="2"/>
</dbReference>
<evidence type="ECO:0000256" key="1">
    <source>
        <dbReference type="ARBA" id="ARBA00022801"/>
    </source>
</evidence>
<sequence length="325" mass="36271">MVNLRAVTLTLASLTGLSSAQSFRDNIKNVVILIQENSTDIDNLRNLNRKYCNSINVTLPAATQVCATPKAGNVQPDDPGHSVSAVTFELFSDFHPNESLPPSQVLAAENMLGFLETEAILFKSNNVTRASETIIYMSENNIPVYRTMAENFVVFDRWFADVPGPTNPNRAYLTSGTSHGHGKNDNDFNIFALPQRSIFQQLSENNITWINYFNSSFNPDSEFYSWTQSTGKVASNVKPIAQFFADAKAGKLPQFTYINPECCNFDSMHPPSPINLGEAWTKSVYEAVRGSPQWNNTLFLISFDEHGLAYAPLRFRVLCLMSIVK</sequence>
<accession>A0A067SWP9</accession>
<evidence type="ECO:0008006" key="5">
    <source>
        <dbReference type="Google" id="ProtNLM"/>
    </source>
</evidence>
<dbReference type="InterPro" id="IPR017850">
    <property type="entry name" value="Alkaline_phosphatase_core_sf"/>
</dbReference>
<feature type="chain" id="PRO_5001646230" description="Phosphoesterase" evidence="2">
    <location>
        <begin position="21"/>
        <end position="325"/>
    </location>
</feature>
<keyword evidence="2" id="KW-0732">Signal</keyword>
<protein>
    <recommendedName>
        <fullName evidence="5">Phosphoesterase</fullName>
    </recommendedName>
</protein>
<name>A0A067SWP9_GALM3</name>
<dbReference type="AlphaFoldDB" id="A0A067SWP9"/>
<keyword evidence="4" id="KW-1185">Reference proteome</keyword>
<dbReference type="Pfam" id="PF04185">
    <property type="entry name" value="Phosphoesterase"/>
    <property type="match status" value="1"/>
</dbReference>
<dbReference type="GO" id="GO:0009395">
    <property type="term" value="P:phospholipid catabolic process"/>
    <property type="evidence" value="ECO:0007669"/>
    <property type="project" value="TreeGrafter"/>
</dbReference>
<dbReference type="Proteomes" id="UP000027222">
    <property type="component" value="Unassembled WGS sequence"/>
</dbReference>
<feature type="signal peptide" evidence="2">
    <location>
        <begin position="1"/>
        <end position="20"/>
    </location>
</feature>
<dbReference type="GO" id="GO:0042578">
    <property type="term" value="F:phosphoric ester hydrolase activity"/>
    <property type="evidence" value="ECO:0007669"/>
    <property type="project" value="UniProtKB-ARBA"/>
</dbReference>
<dbReference type="PANTHER" id="PTHR31956">
    <property type="entry name" value="NON-SPECIFIC PHOSPHOLIPASE C4-RELATED"/>
    <property type="match status" value="1"/>
</dbReference>
<proteinExistence type="predicted"/>
<dbReference type="EMBL" id="KL142383">
    <property type="protein sequence ID" value="KDR74442.1"/>
    <property type="molecule type" value="Genomic_DNA"/>
</dbReference>
<keyword evidence="1" id="KW-0378">Hydrolase</keyword>
<gene>
    <name evidence="3" type="ORF">GALMADRAFT_211998</name>
</gene>
<evidence type="ECO:0000256" key="2">
    <source>
        <dbReference type="SAM" id="SignalP"/>
    </source>
</evidence>
<dbReference type="InterPro" id="IPR007312">
    <property type="entry name" value="Phosphoesterase"/>
</dbReference>
<dbReference type="STRING" id="685588.A0A067SWP9"/>
<organism evidence="3 4">
    <name type="scientific">Galerina marginata (strain CBS 339.88)</name>
    <dbReference type="NCBI Taxonomy" id="685588"/>
    <lineage>
        <taxon>Eukaryota</taxon>
        <taxon>Fungi</taxon>
        <taxon>Dikarya</taxon>
        <taxon>Basidiomycota</taxon>
        <taxon>Agaricomycotina</taxon>
        <taxon>Agaricomycetes</taxon>
        <taxon>Agaricomycetidae</taxon>
        <taxon>Agaricales</taxon>
        <taxon>Agaricineae</taxon>
        <taxon>Strophariaceae</taxon>
        <taxon>Galerina</taxon>
    </lineage>
</organism>
<evidence type="ECO:0000313" key="4">
    <source>
        <dbReference type="Proteomes" id="UP000027222"/>
    </source>
</evidence>
<reference evidence="4" key="1">
    <citation type="journal article" date="2014" name="Proc. Natl. Acad. Sci. U.S.A.">
        <title>Extensive sampling of basidiomycete genomes demonstrates inadequacy of the white-rot/brown-rot paradigm for wood decay fungi.</title>
        <authorList>
            <person name="Riley R."/>
            <person name="Salamov A.A."/>
            <person name="Brown D.W."/>
            <person name="Nagy L.G."/>
            <person name="Floudas D."/>
            <person name="Held B.W."/>
            <person name="Levasseur A."/>
            <person name="Lombard V."/>
            <person name="Morin E."/>
            <person name="Otillar R."/>
            <person name="Lindquist E.A."/>
            <person name="Sun H."/>
            <person name="LaButti K.M."/>
            <person name="Schmutz J."/>
            <person name="Jabbour D."/>
            <person name="Luo H."/>
            <person name="Baker S.E."/>
            <person name="Pisabarro A.G."/>
            <person name="Walton J.D."/>
            <person name="Blanchette R.A."/>
            <person name="Henrissat B."/>
            <person name="Martin F."/>
            <person name="Cullen D."/>
            <person name="Hibbett D.S."/>
            <person name="Grigoriev I.V."/>
        </authorList>
    </citation>
    <scope>NUCLEOTIDE SEQUENCE [LARGE SCALE GENOMIC DNA]</scope>
    <source>
        <strain evidence="4">CBS 339.88</strain>
    </source>
</reference>
<dbReference type="HOGENOM" id="CLU_029943_0_0_1"/>
<dbReference type="OrthoDB" id="5135119at2759"/>
<dbReference type="PANTHER" id="PTHR31956:SF1">
    <property type="entry name" value="NON-SPECIFIC PHOSPHOLIPASE C1"/>
    <property type="match status" value="1"/>
</dbReference>